<keyword evidence="5" id="KW-1185">Reference proteome</keyword>
<gene>
    <name evidence="4" type="ORF">DNTS_006113</name>
</gene>
<dbReference type="GO" id="GO:0005634">
    <property type="term" value="C:nucleus"/>
    <property type="evidence" value="ECO:0007669"/>
    <property type="project" value="InterPro"/>
</dbReference>
<dbReference type="GO" id="GO:0004861">
    <property type="term" value="F:cyclin-dependent protein serine/threonine kinase inhibitor activity"/>
    <property type="evidence" value="ECO:0007669"/>
    <property type="project" value="InterPro"/>
</dbReference>
<dbReference type="InterPro" id="IPR003175">
    <property type="entry name" value="CDI_dom"/>
</dbReference>
<dbReference type="OrthoDB" id="9940972at2759"/>
<dbReference type="Gene3D" id="4.10.365.10">
    <property type="entry name" value="p27"/>
    <property type="match status" value="1"/>
</dbReference>
<evidence type="ECO:0000256" key="1">
    <source>
        <dbReference type="ARBA" id="ARBA00006726"/>
    </source>
</evidence>
<protein>
    <recommendedName>
        <fullName evidence="3">Cyclin-dependent kinase inhibitor domain-containing protein</fullName>
    </recommendedName>
</protein>
<dbReference type="STRING" id="623744.A0A553NRB6"/>
<dbReference type="EMBL" id="SRMA01026817">
    <property type="protein sequence ID" value="TRY67950.1"/>
    <property type="molecule type" value="Genomic_DNA"/>
</dbReference>
<organism evidence="4 5">
    <name type="scientific">Danionella cerebrum</name>
    <dbReference type="NCBI Taxonomy" id="2873325"/>
    <lineage>
        <taxon>Eukaryota</taxon>
        <taxon>Metazoa</taxon>
        <taxon>Chordata</taxon>
        <taxon>Craniata</taxon>
        <taxon>Vertebrata</taxon>
        <taxon>Euteleostomi</taxon>
        <taxon>Actinopterygii</taxon>
        <taxon>Neopterygii</taxon>
        <taxon>Teleostei</taxon>
        <taxon>Ostariophysi</taxon>
        <taxon>Cypriniformes</taxon>
        <taxon>Danionidae</taxon>
        <taxon>Danioninae</taxon>
        <taxon>Danionella</taxon>
    </lineage>
</organism>
<comment type="caution">
    <text evidence="4">The sequence shown here is derived from an EMBL/GenBank/DDBJ whole genome shotgun (WGS) entry which is preliminary data.</text>
</comment>
<comment type="similarity">
    <text evidence="1">Belongs to the CDI family.</text>
</comment>
<dbReference type="GO" id="GO:0072331">
    <property type="term" value="P:signal transduction by p53 class mediator"/>
    <property type="evidence" value="ECO:0007669"/>
    <property type="project" value="InterPro"/>
</dbReference>
<evidence type="ECO:0000313" key="4">
    <source>
        <dbReference type="EMBL" id="TRY67950.1"/>
    </source>
</evidence>
<feature type="domain" description="Cyclin-dependent kinase inhibitor" evidence="3">
    <location>
        <begin position="28"/>
        <end position="76"/>
    </location>
</feature>
<dbReference type="Proteomes" id="UP000316079">
    <property type="component" value="Unassembled WGS sequence"/>
</dbReference>
<evidence type="ECO:0000259" key="3">
    <source>
        <dbReference type="Pfam" id="PF02234"/>
    </source>
</evidence>
<dbReference type="PANTHER" id="PTHR46778">
    <property type="entry name" value="CYCLIN-DEPENDENT KINASE INHIBITOR 1-RELATED"/>
    <property type="match status" value="1"/>
</dbReference>
<keyword evidence="2" id="KW-0649">Protein kinase inhibitor</keyword>
<evidence type="ECO:0000313" key="5">
    <source>
        <dbReference type="Proteomes" id="UP000316079"/>
    </source>
</evidence>
<dbReference type="Pfam" id="PF02234">
    <property type="entry name" value="CDI"/>
    <property type="match status" value="1"/>
</dbReference>
<evidence type="ECO:0000256" key="2">
    <source>
        <dbReference type="ARBA" id="ARBA00023013"/>
    </source>
</evidence>
<dbReference type="InterPro" id="IPR044898">
    <property type="entry name" value="CDI_dom_sf"/>
</dbReference>
<proteinExistence type="inferred from homology"/>
<name>A0A553NRB6_9TELE</name>
<dbReference type="AlphaFoldDB" id="A0A553NRB6"/>
<accession>A0A553NRB6</accession>
<dbReference type="InterPro" id="IPR029841">
    <property type="entry name" value="CDKN1A"/>
</dbReference>
<dbReference type="PANTHER" id="PTHR46778:SF2">
    <property type="entry name" value="CYCLIN-DEPENDENT KINASE INHIBITOR DOMAIN-CONTAINING PROTEIN"/>
    <property type="match status" value="1"/>
</dbReference>
<sequence length="207" mass="23416">MPMTPAACVLMPAQAEEVKPPVALIRRNLFGPVDHEQLQQDFQRLFCVSMEVAKQRWSFDFQQEEPVPGSVEWEELCCQDVPAFYRSCVLKPRLAKQQLEPQAGRVPSVCSAAAMASEKPLESRRNGTVRVTKPGKRVGLKHRQATITAADDASQERTITLTHESGFEHKDYKVISARYAVDFEAFRVTGLCWGRPIFVSYVMLDSW</sequence>
<dbReference type="GO" id="GO:0007346">
    <property type="term" value="P:regulation of mitotic cell cycle"/>
    <property type="evidence" value="ECO:0007669"/>
    <property type="project" value="InterPro"/>
</dbReference>
<reference evidence="4 5" key="1">
    <citation type="journal article" date="2019" name="Sci. Data">
        <title>Hybrid genome assembly and annotation of Danionella translucida.</title>
        <authorList>
            <person name="Kadobianskyi M."/>
            <person name="Schulze L."/>
            <person name="Schuelke M."/>
            <person name="Judkewitz B."/>
        </authorList>
    </citation>
    <scope>NUCLEOTIDE SEQUENCE [LARGE SCALE GENOMIC DNA]</scope>
    <source>
        <strain evidence="4 5">Bolton</strain>
    </source>
</reference>